<dbReference type="InterPro" id="IPR055259">
    <property type="entry name" value="YkvP/CgeB_Glyco_trans-like"/>
</dbReference>
<comment type="caution">
    <text evidence="3">The sequence shown here is derived from an EMBL/GenBank/DDBJ whole genome shotgun (WGS) entry which is preliminary data.</text>
</comment>
<reference evidence="3 4" key="1">
    <citation type="submission" date="2017-06" db="EMBL/GenBank/DDBJ databases">
        <title>Draft genome sequence of anaerobic fermentative bacterium Anaeromicrobium sediminis DY2726D isolated from West Pacific Ocean sediments.</title>
        <authorList>
            <person name="Zeng X."/>
        </authorList>
    </citation>
    <scope>NUCLEOTIDE SEQUENCE [LARGE SCALE GENOMIC DNA]</scope>
    <source>
        <strain evidence="3 4">DY2726D</strain>
    </source>
</reference>
<dbReference type="InterPro" id="IPR001173">
    <property type="entry name" value="Glyco_trans_2-like"/>
</dbReference>
<organism evidence="3 4">
    <name type="scientific">Anaeromicrobium sediminis</name>
    <dbReference type="NCBI Taxonomy" id="1478221"/>
    <lineage>
        <taxon>Bacteria</taxon>
        <taxon>Bacillati</taxon>
        <taxon>Bacillota</taxon>
        <taxon>Clostridia</taxon>
        <taxon>Peptostreptococcales</taxon>
        <taxon>Thermotaleaceae</taxon>
        <taxon>Anaeromicrobium</taxon>
    </lineage>
</organism>
<evidence type="ECO:0000259" key="2">
    <source>
        <dbReference type="Pfam" id="PF13524"/>
    </source>
</evidence>
<name>A0A267MLB9_9FIRM</name>
<dbReference type="Gene3D" id="3.90.550.10">
    <property type="entry name" value="Spore Coat Polysaccharide Biosynthesis Protein SpsA, Chain A"/>
    <property type="match status" value="1"/>
</dbReference>
<keyword evidence="3" id="KW-0808">Transferase</keyword>
<dbReference type="Pfam" id="PF13524">
    <property type="entry name" value="Glyco_trans_1_2"/>
    <property type="match status" value="1"/>
</dbReference>
<proteinExistence type="predicted"/>
<dbReference type="Proteomes" id="UP000216024">
    <property type="component" value="Unassembled WGS sequence"/>
</dbReference>
<feature type="domain" description="Glycosyltransferase 2-like" evidence="1">
    <location>
        <begin position="356"/>
        <end position="481"/>
    </location>
</feature>
<dbReference type="PANTHER" id="PTHR22916">
    <property type="entry name" value="GLYCOSYLTRANSFERASE"/>
    <property type="match status" value="1"/>
</dbReference>
<accession>A0A267MLB9</accession>
<dbReference type="OrthoDB" id="6713581at2"/>
<sequence length="579" mass="68216">MSREKRKDAYTKNTLKKDTVNQLKVACILDEFSYECFKYECNLIPLGTYNWKQTLIKEKPHFLLVESAWTGFKGQWRGKIINLKNNQNNKLKDLVNWCNKNNIPTVFWNKEDPGHFEEFIAAAKLFDYIFTTDSNCISKYKKVISHDNIYPLPFAAQPKIHNPINKDKDKLGKVAYAGSWYAKKLAQRQKDLENLLKPSFKYGLHIYDRFYNYTKSNDYKFPYIYRPYIKGYLPYEQMINTYKKYDIFLNVNSSRNSPTMFSRRVFELLACGTNILSGYSIGVKNLFSDMVKICETQQDTEKYLKILLENKVLRDKLSILGQREILGNHTYKHRLETIADKININYKKEDHPGVSIITCTNRPNNIDNIFQNYQIQNYNKKEFIIIINSNTIDIGKYKEKAKEHKNVRVFQLDEKTSLGKCLNYGVEQSKFEIISKFDDDDYYAPNYLIDIINAFTYTNASVVGKYSAYVYFENKKILALMHPNTENRYMEFVTGSTLTFKKEVFNKVKFINKSKSEDTQFLKDCTANGFNIYTIDRFNHVFCRKSSLEKHSWKISDDELLKKCKIIAHTDNYKEIITI</sequence>
<dbReference type="EMBL" id="NIBG01000007">
    <property type="protein sequence ID" value="PAB59593.1"/>
    <property type="molecule type" value="Genomic_DNA"/>
</dbReference>
<feature type="domain" description="Spore protein YkvP/CgeB glycosyl transferase-like" evidence="2">
    <location>
        <begin position="226"/>
        <end position="339"/>
    </location>
</feature>
<dbReference type="InterPro" id="IPR029044">
    <property type="entry name" value="Nucleotide-diphossugar_trans"/>
</dbReference>
<evidence type="ECO:0000259" key="1">
    <source>
        <dbReference type="Pfam" id="PF00535"/>
    </source>
</evidence>
<protein>
    <submittedName>
        <fullName evidence="3">Glycosyltransferase</fullName>
    </submittedName>
</protein>
<gene>
    <name evidence="3" type="ORF">CCE28_10205</name>
</gene>
<dbReference type="AlphaFoldDB" id="A0A267MLB9"/>
<dbReference type="GO" id="GO:0016758">
    <property type="term" value="F:hexosyltransferase activity"/>
    <property type="evidence" value="ECO:0007669"/>
    <property type="project" value="UniProtKB-ARBA"/>
</dbReference>
<evidence type="ECO:0000313" key="3">
    <source>
        <dbReference type="EMBL" id="PAB59593.1"/>
    </source>
</evidence>
<dbReference type="SUPFAM" id="SSF53448">
    <property type="entry name" value="Nucleotide-diphospho-sugar transferases"/>
    <property type="match status" value="1"/>
</dbReference>
<dbReference type="Pfam" id="PF00535">
    <property type="entry name" value="Glycos_transf_2"/>
    <property type="match status" value="1"/>
</dbReference>
<dbReference type="PANTHER" id="PTHR22916:SF3">
    <property type="entry name" value="UDP-GLCNAC:BETAGAL BETA-1,3-N-ACETYLGLUCOSAMINYLTRANSFERASE-LIKE PROTEIN 1"/>
    <property type="match status" value="1"/>
</dbReference>
<keyword evidence="4" id="KW-1185">Reference proteome</keyword>
<evidence type="ECO:0000313" key="4">
    <source>
        <dbReference type="Proteomes" id="UP000216024"/>
    </source>
</evidence>